<dbReference type="Pfam" id="PF08240">
    <property type="entry name" value="ADH_N"/>
    <property type="match status" value="1"/>
</dbReference>
<protein>
    <submittedName>
        <fullName evidence="9">L-idonate 5-dehydrogenase</fullName>
    </submittedName>
</protein>
<dbReference type="InterPro" id="IPR013154">
    <property type="entry name" value="ADH-like_N"/>
</dbReference>
<dbReference type="Pfam" id="PF00107">
    <property type="entry name" value="ADH_zinc_N"/>
    <property type="match status" value="1"/>
</dbReference>
<dbReference type="RefSeq" id="WP_100002283.1">
    <property type="nucleotide sequence ID" value="NZ_CP017942.1"/>
</dbReference>
<sequence length="343" mass="36311">MKAIVAHAAKDVRIEDVREEQPGPGEVKLRLATGGICGSDLHYYNHGGFGTVRLKQPMILGHEVSAIVETLGEGVDGFSVGDLVAVSPSRPCRTCKYCQQGLHNQCLHMRFYGSAMPFPHIQGAFRQSLVADAIQCVPAGDLTPGEAAMAEPLAVTLHATRRAGEMLGKRVLVTGCGPIGVLSILAARRAGAAEIVATDLSDFTLAMAKTLGADRTINTQHEPEALAAYSADKGTFDVLYECSGAAAALSGGIAALRPRGVIVQLGLGGDMSLPMMAITAKELDLRGSFRFHEEFATGVSLMRNGLIDVKPLITHTVRLEDALSAFEIASDRSRAMKAQIAFS</sequence>
<dbReference type="Gene3D" id="3.40.50.720">
    <property type="entry name" value="NAD(P)-binding Rossmann-like Domain"/>
    <property type="match status" value="1"/>
</dbReference>
<dbReference type="KEGG" id="pht:BLM14_23000"/>
<dbReference type="CDD" id="cd08232">
    <property type="entry name" value="idonate-5-DH"/>
    <property type="match status" value="1"/>
</dbReference>
<dbReference type="InterPro" id="IPR013149">
    <property type="entry name" value="ADH-like_C"/>
</dbReference>
<organism evidence="9 10">
    <name type="scientific">Phyllobacterium zundukense</name>
    <dbReference type="NCBI Taxonomy" id="1867719"/>
    <lineage>
        <taxon>Bacteria</taxon>
        <taxon>Pseudomonadati</taxon>
        <taxon>Pseudomonadota</taxon>
        <taxon>Alphaproteobacteria</taxon>
        <taxon>Hyphomicrobiales</taxon>
        <taxon>Phyllobacteriaceae</taxon>
        <taxon>Phyllobacterium</taxon>
    </lineage>
</organism>
<dbReference type="AlphaFoldDB" id="A0A2N9VV21"/>
<dbReference type="Proteomes" id="UP000232163">
    <property type="component" value="Unassembled WGS sequence"/>
</dbReference>
<proteinExistence type="inferred from homology"/>
<evidence type="ECO:0000256" key="5">
    <source>
        <dbReference type="ARBA" id="ARBA00023002"/>
    </source>
</evidence>
<evidence type="ECO:0000313" key="10">
    <source>
        <dbReference type="Proteomes" id="UP000232163"/>
    </source>
</evidence>
<dbReference type="PANTHER" id="PTHR43161:SF9">
    <property type="entry name" value="SORBITOL DEHYDROGENASE"/>
    <property type="match status" value="1"/>
</dbReference>
<accession>A0A2N9VV21</accession>
<keyword evidence="5" id="KW-0560">Oxidoreductase</keyword>
<dbReference type="InterPro" id="IPR011032">
    <property type="entry name" value="GroES-like_sf"/>
</dbReference>
<dbReference type="FunFam" id="3.40.50.720:FF:000068">
    <property type="entry name" value="Sorbitol dehydrogenase"/>
    <property type="match status" value="1"/>
</dbReference>
<dbReference type="EMBL" id="MZMT01000042">
    <property type="protein sequence ID" value="PIO43339.1"/>
    <property type="molecule type" value="Genomic_DNA"/>
</dbReference>
<feature type="domain" description="Alcohol dehydrogenase-like N-terminal" evidence="8">
    <location>
        <begin position="23"/>
        <end position="139"/>
    </location>
</feature>
<dbReference type="PANTHER" id="PTHR43161">
    <property type="entry name" value="SORBITOL DEHYDROGENASE"/>
    <property type="match status" value="1"/>
</dbReference>
<name>A0A2N9VV21_9HYPH</name>
<comment type="caution">
    <text evidence="9">The sequence shown here is derived from an EMBL/GenBank/DDBJ whole genome shotgun (WGS) entry which is preliminary data.</text>
</comment>
<dbReference type="InterPro" id="IPR036291">
    <property type="entry name" value="NAD(P)-bd_dom_sf"/>
</dbReference>
<keyword evidence="4" id="KW-0862">Zinc</keyword>
<keyword evidence="3" id="KW-0479">Metal-binding</keyword>
<keyword evidence="6" id="KW-0520">NAD</keyword>
<keyword evidence="10" id="KW-1185">Reference proteome</keyword>
<comment type="similarity">
    <text evidence="2">Belongs to the zinc-containing alcohol dehydrogenase family.</text>
</comment>
<evidence type="ECO:0000256" key="2">
    <source>
        <dbReference type="ARBA" id="ARBA00008072"/>
    </source>
</evidence>
<dbReference type="Gene3D" id="3.90.180.10">
    <property type="entry name" value="Medium-chain alcohol dehydrogenases, catalytic domain"/>
    <property type="match status" value="1"/>
</dbReference>
<evidence type="ECO:0000256" key="6">
    <source>
        <dbReference type="ARBA" id="ARBA00023027"/>
    </source>
</evidence>
<dbReference type="SUPFAM" id="SSF51735">
    <property type="entry name" value="NAD(P)-binding Rossmann-fold domains"/>
    <property type="match status" value="1"/>
</dbReference>
<evidence type="ECO:0000256" key="1">
    <source>
        <dbReference type="ARBA" id="ARBA00001947"/>
    </source>
</evidence>
<evidence type="ECO:0000313" key="9">
    <source>
        <dbReference type="EMBL" id="PIO43339.1"/>
    </source>
</evidence>
<gene>
    <name evidence="9" type="ORF">B5P45_18620</name>
</gene>
<evidence type="ECO:0000259" key="7">
    <source>
        <dbReference type="Pfam" id="PF00107"/>
    </source>
</evidence>
<dbReference type="GO" id="GO:0016491">
    <property type="term" value="F:oxidoreductase activity"/>
    <property type="evidence" value="ECO:0007669"/>
    <property type="project" value="UniProtKB-KW"/>
</dbReference>
<evidence type="ECO:0000256" key="4">
    <source>
        <dbReference type="ARBA" id="ARBA00022833"/>
    </source>
</evidence>
<dbReference type="GO" id="GO:0046872">
    <property type="term" value="F:metal ion binding"/>
    <property type="evidence" value="ECO:0007669"/>
    <property type="project" value="UniProtKB-KW"/>
</dbReference>
<feature type="domain" description="Alcohol dehydrogenase-like C-terminal" evidence="7">
    <location>
        <begin position="178"/>
        <end position="302"/>
    </location>
</feature>
<evidence type="ECO:0000256" key="3">
    <source>
        <dbReference type="ARBA" id="ARBA00022723"/>
    </source>
</evidence>
<evidence type="ECO:0000259" key="8">
    <source>
        <dbReference type="Pfam" id="PF08240"/>
    </source>
</evidence>
<dbReference type="SUPFAM" id="SSF50129">
    <property type="entry name" value="GroES-like"/>
    <property type="match status" value="1"/>
</dbReference>
<reference evidence="10" key="1">
    <citation type="journal article" date="2017" name="Int J Environ Stud">
        <title>Does the Miocene-Pliocene relict legume Oxytropis triphylla form nitrogen-fixing nodules with a combination of bacterial strains?</title>
        <authorList>
            <person name="Safronova V."/>
            <person name="Belimov A."/>
            <person name="Sazanova A."/>
            <person name="Kuznetsova I."/>
            <person name="Popova J."/>
            <person name="Andronov E."/>
            <person name="Verkhozina A."/>
            <person name="Tikhonovich I."/>
        </authorList>
    </citation>
    <scope>NUCLEOTIDE SEQUENCE [LARGE SCALE GENOMIC DNA]</scope>
    <source>
        <strain evidence="10">Tri-38</strain>
    </source>
</reference>
<comment type="cofactor">
    <cofactor evidence="1">
        <name>Zn(2+)</name>
        <dbReference type="ChEBI" id="CHEBI:29105"/>
    </cofactor>
</comment>
<dbReference type="OrthoDB" id="9809185at2"/>